<comment type="caution">
    <text evidence="1">The sequence shown here is derived from an EMBL/GenBank/DDBJ whole genome shotgun (WGS) entry which is preliminary data.</text>
</comment>
<gene>
    <name evidence="1" type="ORF">DW116_13205</name>
</gene>
<dbReference type="Proteomes" id="UP000285832">
    <property type="component" value="Unassembled WGS sequence"/>
</dbReference>
<proteinExistence type="predicted"/>
<organism evidence="1 2">
    <name type="scientific">[Ruminococcus] lactaris</name>
    <dbReference type="NCBI Taxonomy" id="46228"/>
    <lineage>
        <taxon>Bacteria</taxon>
        <taxon>Bacillati</taxon>
        <taxon>Bacillota</taxon>
        <taxon>Clostridia</taxon>
        <taxon>Lachnospirales</taxon>
        <taxon>Lachnospiraceae</taxon>
        <taxon>Mediterraneibacter</taxon>
    </lineage>
</organism>
<evidence type="ECO:0000313" key="1">
    <source>
        <dbReference type="EMBL" id="RHJ57018.1"/>
    </source>
</evidence>
<dbReference type="EMBL" id="QRMI01000054">
    <property type="protein sequence ID" value="RHJ57018.1"/>
    <property type="molecule type" value="Genomic_DNA"/>
</dbReference>
<reference evidence="1 2" key="1">
    <citation type="submission" date="2018-08" db="EMBL/GenBank/DDBJ databases">
        <title>A genome reference for cultivated species of the human gut microbiota.</title>
        <authorList>
            <person name="Zou Y."/>
            <person name="Xue W."/>
            <person name="Luo G."/>
        </authorList>
    </citation>
    <scope>NUCLEOTIDE SEQUENCE [LARGE SCALE GENOMIC DNA]</scope>
    <source>
        <strain evidence="1 2">AM09-9</strain>
    </source>
</reference>
<evidence type="ECO:0000313" key="2">
    <source>
        <dbReference type="Proteomes" id="UP000285832"/>
    </source>
</evidence>
<protein>
    <submittedName>
        <fullName evidence="1">Uncharacterized protein</fullName>
    </submittedName>
</protein>
<sequence length="62" mass="7304">MELKISYRDGQRAEVKRACTAKKYPAFRVRFAIKKSFALQAYHPNNYKSLISYRKDSLCVKD</sequence>
<accession>A0A415CTF6</accession>
<name>A0A415CTF6_9FIRM</name>
<dbReference type="AlphaFoldDB" id="A0A415CTF6"/>